<organism evidence="1">
    <name type="scientific">marine metagenome</name>
    <dbReference type="NCBI Taxonomy" id="408172"/>
    <lineage>
        <taxon>unclassified sequences</taxon>
        <taxon>metagenomes</taxon>
        <taxon>ecological metagenomes</taxon>
    </lineage>
</organism>
<reference evidence="1" key="1">
    <citation type="submission" date="2018-05" db="EMBL/GenBank/DDBJ databases">
        <authorList>
            <person name="Lanie J.A."/>
            <person name="Ng W.-L."/>
            <person name="Kazmierczak K.M."/>
            <person name="Andrzejewski T.M."/>
            <person name="Davidsen T.M."/>
            <person name="Wayne K.J."/>
            <person name="Tettelin H."/>
            <person name="Glass J.I."/>
            <person name="Rusch D."/>
            <person name="Podicherti R."/>
            <person name="Tsui H.-C.T."/>
            <person name="Winkler M.E."/>
        </authorList>
    </citation>
    <scope>NUCLEOTIDE SEQUENCE</scope>
</reference>
<dbReference type="EMBL" id="UINC01033266">
    <property type="protein sequence ID" value="SVB22271.1"/>
    <property type="molecule type" value="Genomic_DNA"/>
</dbReference>
<sequence>VLFDPAVVHEGEGIGNPGNLQRQMTHHDDREPMGPAEFIDQFMHLGPQPRVQACKGLVEQQERAFLAKTAGKSCSLAFTAGNVCGLPGTKCTEPRCFQSPLNQFVIVFGEFQARVAAQCDVLVQSEVVKKVVFLKHHGDGSRGRREFIDALSIDEDRPIAWLLESRNQGQ</sequence>
<gene>
    <name evidence="1" type="ORF">METZ01_LOCUS175125</name>
</gene>
<protein>
    <submittedName>
        <fullName evidence="1">Uncharacterized protein</fullName>
    </submittedName>
</protein>
<name>A0A382C9A9_9ZZZZ</name>
<dbReference type="AntiFam" id="ANF00095">
    <property type="entry name" value="Shadow ORF (opposite ABC transporters)"/>
</dbReference>
<feature type="non-terminal residue" evidence="1">
    <location>
        <position position="1"/>
    </location>
</feature>
<dbReference type="AlphaFoldDB" id="A0A382C9A9"/>
<accession>A0A382C9A9</accession>
<proteinExistence type="predicted"/>
<evidence type="ECO:0000313" key="1">
    <source>
        <dbReference type="EMBL" id="SVB22271.1"/>
    </source>
</evidence>